<dbReference type="AlphaFoldDB" id="A0AA86T6N9"/>
<evidence type="ECO:0000313" key="2">
    <source>
        <dbReference type="Proteomes" id="UP001179121"/>
    </source>
</evidence>
<keyword evidence="2" id="KW-1185">Reference proteome</keyword>
<dbReference type="KEGG" id="nti:DNFV4_03613"/>
<proteinExistence type="predicted"/>
<name>A0AA86T6N9_9BACT</name>
<evidence type="ECO:0000313" key="1">
    <source>
        <dbReference type="EMBL" id="CAI4033180.1"/>
    </source>
</evidence>
<protein>
    <submittedName>
        <fullName evidence="1">Uncharacterized protein</fullName>
    </submittedName>
</protein>
<dbReference type="Proteomes" id="UP001179121">
    <property type="component" value="Chromosome"/>
</dbReference>
<dbReference type="EMBL" id="OX365700">
    <property type="protein sequence ID" value="CAI4033180.1"/>
    <property type="molecule type" value="Genomic_DNA"/>
</dbReference>
<accession>A0AA86T6N9</accession>
<gene>
    <name evidence="1" type="ORF">DNFV4_03613</name>
</gene>
<reference evidence="1" key="1">
    <citation type="submission" date="2022-10" db="EMBL/GenBank/DDBJ databases">
        <authorList>
            <person name="Koch H."/>
        </authorList>
    </citation>
    <scope>NUCLEOTIDE SEQUENCE</scope>
    <source>
        <strain evidence="1">DNF</strain>
    </source>
</reference>
<organism evidence="1 2">
    <name type="scientific">Nitrospira tepida</name>
    <dbReference type="NCBI Taxonomy" id="2973512"/>
    <lineage>
        <taxon>Bacteria</taxon>
        <taxon>Pseudomonadati</taxon>
        <taxon>Nitrospirota</taxon>
        <taxon>Nitrospiria</taxon>
        <taxon>Nitrospirales</taxon>
        <taxon>Nitrospiraceae</taxon>
        <taxon>Nitrospira</taxon>
    </lineage>
</organism>
<sequence length="54" mass="5964">MCKTNVAFHIDTGVVRTTVAQLRAHGHEQFALYRPSIALNSSSYAAHGLLHWSV</sequence>